<gene>
    <name evidence="3" type="primary">SCPB</name>
</gene>
<dbReference type="SUPFAM" id="SSF47473">
    <property type="entry name" value="EF-hand"/>
    <property type="match status" value="1"/>
</dbReference>
<dbReference type="InterPro" id="IPR018247">
    <property type="entry name" value="EF_Hand_1_Ca_BS"/>
</dbReference>
<dbReference type="GO" id="GO:0005509">
    <property type="term" value="F:calcium ion binding"/>
    <property type="evidence" value="ECO:0007669"/>
    <property type="project" value="InterPro"/>
</dbReference>
<dbReference type="PROSITE" id="PS50222">
    <property type="entry name" value="EF_HAND_2"/>
    <property type="match status" value="2"/>
</dbReference>
<reference evidence="3" key="1">
    <citation type="submission" date="2009-03" db="EMBL/GenBank/DDBJ databases">
        <title>Caligus rogercresseyi ESTs and full-length cDNAs.</title>
        <authorList>
            <person name="Yasuike M."/>
            <person name="von Schalburg K."/>
            <person name="Cooper G."/>
            <person name="Leong J."/>
            <person name="Jones S.R.M."/>
            <person name="Koop B.F."/>
        </authorList>
    </citation>
    <scope>NUCLEOTIDE SEQUENCE</scope>
    <source>
        <tissue evidence="3">Whole tissue</tissue>
    </source>
</reference>
<dbReference type="EMBL" id="BT076072">
    <property type="protein sequence ID" value="ACO10496.1"/>
    <property type="molecule type" value="mRNA"/>
</dbReference>
<dbReference type="PROSITE" id="PS00018">
    <property type="entry name" value="EF_HAND_1"/>
    <property type="match status" value="3"/>
</dbReference>
<protein>
    <submittedName>
        <fullName evidence="3">Sarcoplasmic calcium-binding protein, beta chain</fullName>
    </submittedName>
</protein>
<dbReference type="InterPro" id="IPR002048">
    <property type="entry name" value="EF_hand_dom"/>
</dbReference>
<dbReference type="Pfam" id="PF13202">
    <property type="entry name" value="EF-hand_5"/>
    <property type="match status" value="2"/>
</dbReference>
<sequence>MAYSWDNRVKFVVRYMYDIDNNGFLDKNDFECLAVRNTVMETKGKWCADKFKKNQEVMSNLWTEISELADFNKDGEVSVDEFKRGLEVCKGKTFAELPTAFKFFIDSCFRTIDVDGDGTVGLDEYRMDCVSRMAYKKIETLDASYNKLLSEDDKKKGGITLERYQELYAHFIGNADENCNACHLFGPLEVL</sequence>
<evidence type="ECO:0000313" key="3">
    <source>
        <dbReference type="EMBL" id="ACO10496.1"/>
    </source>
</evidence>
<dbReference type="AlphaFoldDB" id="C1BN93"/>
<evidence type="ECO:0000259" key="2">
    <source>
        <dbReference type="PROSITE" id="PS50222"/>
    </source>
</evidence>
<feature type="domain" description="EF-hand" evidence="2">
    <location>
        <begin position="100"/>
        <end position="135"/>
    </location>
</feature>
<evidence type="ECO:0000256" key="1">
    <source>
        <dbReference type="ARBA" id="ARBA00022837"/>
    </source>
</evidence>
<name>C1BN93_CALRO</name>
<accession>C1BN93</accession>
<dbReference type="Gene3D" id="1.10.238.10">
    <property type="entry name" value="EF-hand"/>
    <property type="match status" value="1"/>
</dbReference>
<dbReference type="InterPro" id="IPR011992">
    <property type="entry name" value="EF-hand-dom_pair"/>
</dbReference>
<feature type="domain" description="EF-hand" evidence="2">
    <location>
        <begin position="67"/>
        <end position="92"/>
    </location>
</feature>
<organism evidence="3">
    <name type="scientific">Caligus rogercresseyi</name>
    <name type="common">Sea louse</name>
    <dbReference type="NCBI Taxonomy" id="217165"/>
    <lineage>
        <taxon>Eukaryota</taxon>
        <taxon>Metazoa</taxon>
        <taxon>Ecdysozoa</taxon>
        <taxon>Arthropoda</taxon>
        <taxon>Crustacea</taxon>
        <taxon>Multicrustacea</taxon>
        <taxon>Hexanauplia</taxon>
        <taxon>Copepoda</taxon>
        <taxon>Siphonostomatoida</taxon>
        <taxon>Caligidae</taxon>
        <taxon>Caligus</taxon>
    </lineage>
</organism>
<proteinExistence type="evidence at transcript level"/>
<keyword evidence="1" id="KW-0106">Calcium</keyword>
<dbReference type="SMART" id="SM00054">
    <property type="entry name" value="EFh"/>
    <property type="match status" value="2"/>
</dbReference>